<dbReference type="InterPro" id="IPR037185">
    <property type="entry name" value="EmrE-like"/>
</dbReference>
<keyword evidence="2" id="KW-0813">Transport</keyword>
<dbReference type="GO" id="GO:0005886">
    <property type="term" value="C:plasma membrane"/>
    <property type="evidence" value="ECO:0007669"/>
    <property type="project" value="UniProtKB-SubCell"/>
</dbReference>
<evidence type="ECO:0000256" key="4">
    <source>
        <dbReference type="ARBA" id="ARBA00022692"/>
    </source>
</evidence>
<reference evidence="9 10" key="1">
    <citation type="journal article" date="2019" name="J. Ind. Microbiol. Biotechnol.">
        <title>Paenibacillus amylolyticus 27C64 has a diverse set of carbohydrate-active enzymes and complete pectin deconstruction system.</title>
        <authorList>
            <person name="Keggi C."/>
            <person name="Doran-Peterson J."/>
        </authorList>
    </citation>
    <scope>NUCLEOTIDE SEQUENCE [LARGE SCALE GENOMIC DNA]</scope>
    <source>
        <strain evidence="9 10">27C64</strain>
    </source>
</reference>
<keyword evidence="3" id="KW-1003">Cell membrane</keyword>
<evidence type="ECO:0000313" key="9">
    <source>
        <dbReference type="EMBL" id="KAA8787684.1"/>
    </source>
</evidence>
<dbReference type="PANTHER" id="PTHR30561:SF0">
    <property type="entry name" value="GUANIDINIUM EXPORTER"/>
    <property type="match status" value="1"/>
</dbReference>
<dbReference type="Gene3D" id="1.10.3730.20">
    <property type="match status" value="1"/>
</dbReference>
<keyword evidence="5 8" id="KW-1133">Transmembrane helix</keyword>
<evidence type="ECO:0000256" key="1">
    <source>
        <dbReference type="ARBA" id="ARBA00004651"/>
    </source>
</evidence>
<dbReference type="GO" id="GO:0022857">
    <property type="term" value="F:transmembrane transporter activity"/>
    <property type="evidence" value="ECO:0007669"/>
    <property type="project" value="InterPro"/>
</dbReference>
<gene>
    <name evidence="9" type="ORF">EC604_28015</name>
</gene>
<dbReference type="Proteomes" id="UP000323664">
    <property type="component" value="Unassembled WGS sequence"/>
</dbReference>
<keyword evidence="6 8" id="KW-0472">Membrane</keyword>
<comment type="caution">
    <text evidence="9">The sequence shown here is derived from an EMBL/GenBank/DDBJ whole genome shotgun (WGS) entry which is preliminary data.</text>
</comment>
<feature type="transmembrane region" description="Helical" evidence="8">
    <location>
        <begin position="57"/>
        <end position="78"/>
    </location>
</feature>
<evidence type="ECO:0000256" key="6">
    <source>
        <dbReference type="ARBA" id="ARBA00023136"/>
    </source>
</evidence>
<keyword evidence="4 7" id="KW-0812">Transmembrane</keyword>
<dbReference type="EMBL" id="RIAS01000027">
    <property type="protein sequence ID" value="KAA8787684.1"/>
    <property type="molecule type" value="Genomic_DNA"/>
</dbReference>
<evidence type="ECO:0000313" key="10">
    <source>
        <dbReference type="Proteomes" id="UP000323664"/>
    </source>
</evidence>
<evidence type="ECO:0000256" key="5">
    <source>
        <dbReference type="ARBA" id="ARBA00022989"/>
    </source>
</evidence>
<sequence>MSWFFLVIAGLMEVGGVISLKFTEGFSKLKPTILFIIFMLSSFIFLSVSLKEVPLSIGYGIWTGIGASGSVLLGMFVFKEPRNMSKLIMVGGIIVSIVGLKLV</sequence>
<evidence type="ECO:0000256" key="8">
    <source>
        <dbReference type="SAM" id="Phobius"/>
    </source>
</evidence>
<dbReference type="SUPFAM" id="SSF103481">
    <property type="entry name" value="Multidrug resistance efflux transporter EmrE"/>
    <property type="match status" value="1"/>
</dbReference>
<proteinExistence type="inferred from homology"/>
<feature type="transmembrane region" description="Helical" evidence="8">
    <location>
        <begin position="29"/>
        <end position="50"/>
    </location>
</feature>
<protein>
    <submittedName>
        <fullName evidence="9">Multidrug efflux SMR transporter</fullName>
    </submittedName>
</protein>
<accession>A0A5M9X169</accession>
<dbReference type="Pfam" id="PF00893">
    <property type="entry name" value="Multi_Drug_Res"/>
    <property type="match status" value="1"/>
</dbReference>
<name>A0A5M9X169_PAEAM</name>
<dbReference type="InterPro" id="IPR045324">
    <property type="entry name" value="Small_multidrug_res"/>
</dbReference>
<dbReference type="PANTHER" id="PTHR30561">
    <property type="entry name" value="SMR FAMILY PROTON-DEPENDENT DRUG EFFLUX TRANSPORTER SUGE"/>
    <property type="match status" value="1"/>
</dbReference>
<evidence type="ECO:0000256" key="3">
    <source>
        <dbReference type="ARBA" id="ARBA00022475"/>
    </source>
</evidence>
<comment type="subcellular location">
    <subcellularLocation>
        <location evidence="1 7">Cell membrane</location>
        <topology evidence="1 7">Multi-pass membrane protein</topology>
    </subcellularLocation>
</comment>
<evidence type="ECO:0000256" key="2">
    <source>
        <dbReference type="ARBA" id="ARBA00022448"/>
    </source>
</evidence>
<evidence type="ECO:0000256" key="7">
    <source>
        <dbReference type="RuleBase" id="RU003942"/>
    </source>
</evidence>
<dbReference type="RefSeq" id="WP_123067281.1">
    <property type="nucleotide sequence ID" value="NZ_RIAS01000027.1"/>
</dbReference>
<organism evidence="9 10">
    <name type="scientific">Paenibacillus amylolyticus</name>
    <dbReference type="NCBI Taxonomy" id="1451"/>
    <lineage>
        <taxon>Bacteria</taxon>
        <taxon>Bacillati</taxon>
        <taxon>Bacillota</taxon>
        <taxon>Bacilli</taxon>
        <taxon>Bacillales</taxon>
        <taxon>Paenibacillaceae</taxon>
        <taxon>Paenibacillus</taxon>
    </lineage>
</organism>
<dbReference type="InterPro" id="IPR000390">
    <property type="entry name" value="Small_drug/metabolite_transptr"/>
</dbReference>
<dbReference type="FunFam" id="1.10.3730.20:FF:000001">
    <property type="entry name" value="Quaternary ammonium compound resistance transporter SugE"/>
    <property type="match status" value="1"/>
</dbReference>
<comment type="similarity">
    <text evidence="7">Belongs to the drug/metabolite transporter (DMT) superfamily. Small multidrug resistance (SMR) (TC 2.A.7.1) family.</text>
</comment>
<dbReference type="AlphaFoldDB" id="A0A5M9X169"/>
<dbReference type="OrthoDB" id="21828at2"/>